<dbReference type="GO" id="GO:0006313">
    <property type="term" value="P:DNA transposition"/>
    <property type="evidence" value="ECO:0007669"/>
    <property type="project" value="InterPro"/>
</dbReference>
<dbReference type="GO" id="GO:0004803">
    <property type="term" value="F:transposase activity"/>
    <property type="evidence" value="ECO:0007669"/>
    <property type="project" value="InterPro"/>
</dbReference>
<dbReference type="EMBL" id="JACHIW010000001">
    <property type="protein sequence ID" value="MBB5156891.1"/>
    <property type="molecule type" value="Genomic_DNA"/>
</dbReference>
<accession>A0A840QAU1</accession>
<evidence type="ECO:0000313" key="4">
    <source>
        <dbReference type="Proteomes" id="UP000584374"/>
    </source>
</evidence>
<name>A0A840QAU1_9PSEU</name>
<evidence type="ECO:0000259" key="2">
    <source>
        <dbReference type="Pfam" id="PF02371"/>
    </source>
</evidence>
<keyword evidence="4" id="KW-1185">Reference proteome</keyword>
<gene>
    <name evidence="3" type="ORF">BJ970_004425</name>
</gene>
<dbReference type="Proteomes" id="UP000584374">
    <property type="component" value="Unassembled WGS sequence"/>
</dbReference>
<feature type="region of interest" description="Disordered" evidence="1">
    <location>
        <begin position="151"/>
        <end position="173"/>
    </location>
</feature>
<organism evidence="3 4">
    <name type="scientific">Saccharopolyspora phatthalungensis</name>
    <dbReference type="NCBI Taxonomy" id="664693"/>
    <lineage>
        <taxon>Bacteria</taxon>
        <taxon>Bacillati</taxon>
        <taxon>Actinomycetota</taxon>
        <taxon>Actinomycetes</taxon>
        <taxon>Pseudonocardiales</taxon>
        <taxon>Pseudonocardiaceae</taxon>
        <taxon>Saccharopolyspora</taxon>
    </lineage>
</organism>
<protein>
    <recommendedName>
        <fullName evidence="2">Transposase IS116/IS110/IS902 C-terminal domain-containing protein</fullName>
    </recommendedName>
</protein>
<dbReference type="Pfam" id="PF02371">
    <property type="entry name" value="Transposase_20"/>
    <property type="match status" value="1"/>
</dbReference>
<comment type="caution">
    <text evidence="3">The sequence shown here is derived from an EMBL/GenBank/DDBJ whole genome shotgun (WGS) entry which is preliminary data.</text>
</comment>
<dbReference type="InterPro" id="IPR003346">
    <property type="entry name" value="Transposase_20"/>
</dbReference>
<dbReference type="GO" id="GO:0003677">
    <property type="term" value="F:DNA binding"/>
    <property type="evidence" value="ECO:0007669"/>
    <property type="project" value="InterPro"/>
</dbReference>
<dbReference type="PANTHER" id="PTHR33055">
    <property type="entry name" value="TRANSPOSASE FOR INSERTION SEQUENCE ELEMENT IS1111A"/>
    <property type="match status" value="1"/>
</dbReference>
<feature type="compositionally biased region" description="Basic and acidic residues" evidence="1">
    <location>
        <begin position="153"/>
        <end position="173"/>
    </location>
</feature>
<reference evidence="3 4" key="1">
    <citation type="submission" date="2020-08" db="EMBL/GenBank/DDBJ databases">
        <title>Sequencing the genomes of 1000 actinobacteria strains.</title>
        <authorList>
            <person name="Klenk H.-P."/>
        </authorList>
    </citation>
    <scope>NUCLEOTIDE SEQUENCE [LARGE SCALE GENOMIC DNA]</scope>
    <source>
        <strain evidence="3 4">DSM 45584</strain>
    </source>
</reference>
<feature type="domain" description="Transposase IS116/IS110/IS902 C-terminal" evidence="2">
    <location>
        <begin position="1"/>
        <end position="69"/>
    </location>
</feature>
<dbReference type="AlphaFoldDB" id="A0A840QAU1"/>
<evidence type="ECO:0000256" key="1">
    <source>
        <dbReference type="SAM" id="MobiDB-lite"/>
    </source>
</evidence>
<dbReference type="PANTHER" id="PTHR33055:SF3">
    <property type="entry name" value="PUTATIVE TRANSPOSASE FOR IS117-RELATED"/>
    <property type="match status" value="1"/>
</dbReference>
<dbReference type="InterPro" id="IPR047650">
    <property type="entry name" value="Transpos_IS110"/>
</dbReference>
<sequence length="173" mass="19539">MLAEFGDDPDRYASAKARKNYAGTSPITRASGKKKVALARFVHNDRLIDALMTQAFNALLRSPGARAYYDRQRARGSSHNAALRQLANRLVGILHGCLKTGTLYDETTAWPSWDVFQAWMIASRSAATAVNKHKALQQFFTWLADENEIQRSPMERTRLPKNTHEVDPDHRRG</sequence>
<proteinExistence type="predicted"/>
<evidence type="ECO:0000313" key="3">
    <source>
        <dbReference type="EMBL" id="MBB5156891.1"/>
    </source>
</evidence>